<organism evidence="1">
    <name type="scientific">marine sediment metagenome</name>
    <dbReference type="NCBI Taxonomy" id="412755"/>
    <lineage>
        <taxon>unclassified sequences</taxon>
        <taxon>metagenomes</taxon>
        <taxon>ecological metagenomes</taxon>
    </lineage>
</organism>
<evidence type="ECO:0000313" key="1">
    <source>
        <dbReference type="EMBL" id="KKN34244.1"/>
    </source>
</evidence>
<gene>
    <name evidence="1" type="ORF">LCGC14_0795430</name>
</gene>
<name>A0A0F9PVL3_9ZZZZ</name>
<comment type="caution">
    <text evidence="1">The sequence shown here is derived from an EMBL/GenBank/DDBJ whole genome shotgun (WGS) entry which is preliminary data.</text>
</comment>
<reference evidence="1" key="1">
    <citation type="journal article" date="2015" name="Nature">
        <title>Complex archaea that bridge the gap between prokaryotes and eukaryotes.</title>
        <authorList>
            <person name="Spang A."/>
            <person name="Saw J.H."/>
            <person name="Jorgensen S.L."/>
            <person name="Zaremba-Niedzwiedzka K."/>
            <person name="Martijn J."/>
            <person name="Lind A.E."/>
            <person name="van Eijk R."/>
            <person name="Schleper C."/>
            <person name="Guy L."/>
            <person name="Ettema T.J."/>
        </authorList>
    </citation>
    <scope>NUCLEOTIDE SEQUENCE</scope>
</reference>
<dbReference type="AlphaFoldDB" id="A0A0F9PVL3"/>
<accession>A0A0F9PVL3</accession>
<dbReference type="EMBL" id="LAZR01002117">
    <property type="protein sequence ID" value="KKN34244.1"/>
    <property type="molecule type" value="Genomic_DNA"/>
</dbReference>
<protein>
    <submittedName>
        <fullName evidence="1">Uncharacterized protein</fullName>
    </submittedName>
</protein>
<sequence length="90" mass="10335">MDKNEEQPKLFPVQATLRPGDHQRATVRESVYLKAYEVYSLVWSPQPRLVTGDCRGGFSTGELIAFLYASSFPRHEWRKRVDEALTGLHV</sequence>
<proteinExistence type="predicted"/>